<evidence type="ECO:0000256" key="5">
    <source>
        <dbReference type="ARBA" id="ARBA00022473"/>
    </source>
</evidence>
<accession>A0A5K3EZK1</accession>
<feature type="region of interest" description="Disordered" evidence="16">
    <location>
        <begin position="71"/>
        <end position="133"/>
    </location>
</feature>
<evidence type="ECO:0000256" key="15">
    <source>
        <dbReference type="SAM" id="Coils"/>
    </source>
</evidence>
<feature type="region of interest" description="Disordered" evidence="16">
    <location>
        <begin position="202"/>
        <end position="251"/>
    </location>
</feature>
<dbReference type="PANTHER" id="PTHR13278:SF0">
    <property type="entry name" value="ZINC FINGER PROTEIN 830"/>
    <property type="match status" value="1"/>
</dbReference>
<keyword evidence="13" id="KW-0131">Cell cycle</keyword>
<dbReference type="GO" id="GO:0033314">
    <property type="term" value="P:mitotic DNA replication checkpoint signaling"/>
    <property type="evidence" value="ECO:0007669"/>
    <property type="project" value="TreeGrafter"/>
</dbReference>
<evidence type="ECO:0000256" key="4">
    <source>
        <dbReference type="ARBA" id="ARBA00022454"/>
    </source>
</evidence>
<dbReference type="GO" id="GO:0005681">
    <property type="term" value="C:spliceosomal complex"/>
    <property type="evidence" value="ECO:0007669"/>
    <property type="project" value="InterPro"/>
</dbReference>
<evidence type="ECO:0000256" key="8">
    <source>
        <dbReference type="ARBA" id="ARBA00022771"/>
    </source>
</evidence>
<keyword evidence="7" id="KW-0479">Metal-binding</keyword>
<evidence type="ECO:0000256" key="12">
    <source>
        <dbReference type="ARBA" id="ARBA00023242"/>
    </source>
</evidence>
<keyword evidence="11 15" id="KW-0175">Coiled coil</keyword>
<proteinExistence type="predicted"/>
<dbReference type="GO" id="GO:0044773">
    <property type="term" value="P:mitotic DNA damage checkpoint signaling"/>
    <property type="evidence" value="ECO:0007669"/>
    <property type="project" value="TreeGrafter"/>
</dbReference>
<evidence type="ECO:0000256" key="3">
    <source>
        <dbReference type="ARBA" id="ARBA00017358"/>
    </source>
</evidence>
<feature type="compositionally biased region" description="Acidic residues" evidence="16">
    <location>
        <begin position="227"/>
        <end position="241"/>
    </location>
</feature>
<sequence>MDVRALLKASKSNSKRIDHPHIKYNALGKISCIVCGVPIKSEITWKAHILSKSHKENAARGTDSLKRIQTLNKQDAPPAKQPKLSTEPQTKTSEPVPHIKPVVDPPDTPKDPPKAEPEVQNGVLPEGFFDDARRDAQARNVPFKDKMDAEMETFLKELGSLNEESEKILEKDNEEMVTSRNLAELDKQISMWEKVRKLEQQKDVSMAHKKTSGVPKSEQKVSIKKEEEDDDEDSDIDEDELNGFRFKAGVR</sequence>
<dbReference type="InterPro" id="IPR040050">
    <property type="entry name" value="ZNF830-like"/>
</dbReference>
<dbReference type="InterPro" id="IPR022755">
    <property type="entry name" value="Znf_C2H2_jaz"/>
</dbReference>
<evidence type="ECO:0000259" key="18">
    <source>
        <dbReference type="Pfam" id="PF23406"/>
    </source>
</evidence>
<keyword evidence="10" id="KW-0862">Zinc</keyword>
<comment type="subcellular location">
    <subcellularLocation>
        <location evidence="1">Chromosome</location>
    </subcellularLocation>
    <subcellularLocation>
        <location evidence="2">Nucleus speckle</location>
    </subcellularLocation>
</comment>
<evidence type="ECO:0000256" key="6">
    <source>
        <dbReference type="ARBA" id="ARBA00022618"/>
    </source>
</evidence>
<evidence type="ECO:0000313" key="19">
    <source>
        <dbReference type="WBParaSite" id="MCU_004254-RA"/>
    </source>
</evidence>
<evidence type="ECO:0000256" key="2">
    <source>
        <dbReference type="ARBA" id="ARBA00004324"/>
    </source>
</evidence>
<evidence type="ECO:0000256" key="16">
    <source>
        <dbReference type="SAM" id="MobiDB-lite"/>
    </source>
</evidence>
<dbReference type="SUPFAM" id="SSF57667">
    <property type="entry name" value="beta-beta-alpha zinc fingers"/>
    <property type="match status" value="1"/>
</dbReference>
<dbReference type="GO" id="GO:0033260">
    <property type="term" value="P:nuclear DNA replication"/>
    <property type="evidence" value="ECO:0007669"/>
    <property type="project" value="TreeGrafter"/>
</dbReference>
<keyword evidence="12" id="KW-0539">Nucleus</keyword>
<dbReference type="GO" id="GO:0008270">
    <property type="term" value="F:zinc ion binding"/>
    <property type="evidence" value="ECO:0007669"/>
    <property type="project" value="UniProtKB-KW"/>
</dbReference>
<dbReference type="GO" id="GO:0003676">
    <property type="term" value="F:nucleic acid binding"/>
    <property type="evidence" value="ECO:0007669"/>
    <property type="project" value="InterPro"/>
</dbReference>
<feature type="compositionally biased region" description="Polar residues" evidence="16">
    <location>
        <begin position="83"/>
        <end position="93"/>
    </location>
</feature>
<protein>
    <recommendedName>
        <fullName evidence="3">Zinc finger protein 830</fullName>
    </recommendedName>
    <alternativeName>
        <fullName evidence="14">Coiled-coil domain-containing protein 16</fullName>
    </alternativeName>
</protein>
<evidence type="ECO:0000256" key="10">
    <source>
        <dbReference type="ARBA" id="ARBA00022833"/>
    </source>
</evidence>
<feature type="coiled-coil region" evidence="15">
    <location>
        <begin position="144"/>
        <end position="175"/>
    </location>
</feature>
<dbReference type="Pfam" id="PF12171">
    <property type="entry name" value="zf-C2H2_jaz"/>
    <property type="match status" value="1"/>
</dbReference>
<dbReference type="PANTHER" id="PTHR13278">
    <property type="entry name" value="ZINC FINGER PROTEIN 830"/>
    <property type="match status" value="1"/>
</dbReference>
<evidence type="ECO:0000256" key="7">
    <source>
        <dbReference type="ARBA" id="ARBA00022723"/>
    </source>
</evidence>
<name>A0A5K3EZK1_MESCO</name>
<dbReference type="Pfam" id="PF23406">
    <property type="entry name" value="ZNF380_CC"/>
    <property type="match status" value="1"/>
</dbReference>
<evidence type="ECO:0000256" key="9">
    <source>
        <dbReference type="ARBA" id="ARBA00022776"/>
    </source>
</evidence>
<reference evidence="19" key="1">
    <citation type="submission" date="2019-11" db="UniProtKB">
        <authorList>
            <consortium name="WormBaseParasite"/>
        </authorList>
    </citation>
    <scope>IDENTIFICATION</scope>
</reference>
<feature type="compositionally biased region" description="Basic and acidic residues" evidence="16">
    <location>
        <begin position="107"/>
        <end position="117"/>
    </location>
</feature>
<keyword evidence="5" id="KW-0217">Developmental protein</keyword>
<keyword evidence="9" id="KW-0498">Mitosis</keyword>
<dbReference type="WBParaSite" id="MCU_004254-RA">
    <property type="protein sequence ID" value="MCU_004254-RA"/>
    <property type="gene ID" value="MCU_004254"/>
</dbReference>
<evidence type="ECO:0000256" key="13">
    <source>
        <dbReference type="ARBA" id="ARBA00023306"/>
    </source>
</evidence>
<dbReference type="AlphaFoldDB" id="A0A5K3EZK1"/>
<organism evidence="19">
    <name type="scientific">Mesocestoides corti</name>
    <name type="common">Flatworm</name>
    <dbReference type="NCBI Taxonomy" id="53468"/>
    <lineage>
        <taxon>Eukaryota</taxon>
        <taxon>Metazoa</taxon>
        <taxon>Spiralia</taxon>
        <taxon>Lophotrochozoa</taxon>
        <taxon>Platyhelminthes</taxon>
        <taxon>Cestoda</taxon>
        <taxon>Eucestoda</taxon>
        <taxon>Cyclophyllidea</taxon>
        <taxon>Mesocestoididae</taxon>
        <taxon>Mesocestoides</taxon>
    </lineage>
</organism>
<dbReference type="InterPro" id="IPR059039">
    <property type="entry name" value="ZNF380_CC"/>
</dbReference>
<feature type="domain" description="Zinc finger double-stranded RNA binding" evidence="17">
    <location>
        <begin position="31"/>
        <end position="55"/>
    </location>
</feature>
<keyword evidence="8" id="KW-0863">Zinc-finger</keyword>
<keyword evidence="4" id="KW-0158">Chromosome</keyword>
<feature type="domain" description="ZNF380 coiled-coil" evidence="18">
    <location>
        <begin position="124"/>
        <end position="203"/>
    </location>
</feature>
<keyword evidence="6" id="KW-0132">Cell division</keyword>
<evidence type="ECO:0000256" key="1">
    <source>
        <dbReference type="ARBA" id="ARBA00004286"/>
    </source>
</evidence>
<dbReference type="InterPro" id="IPR036236">
    <property type="entry name" value="Znf_C2H2_sf"/>
</dbReference>
<evidence type="ECO:0000256" key="14">
    <source>
        <dbReference type="ARBA" id="ARBA00030672"/>
    </source>
</evidence>
<evidence type="ECO:0000256" key="11">
    <source>
        <dbReference type="ARBA" id="ARBA00023054"/>
    </source>
</evidence>
<evidence type="ECO:0000259" key="17">
    <source>
        <dbReference type="Pfam" id="PF12171"/>
    </source>
</evidence>
<feature type="compositionally biased region" description="Basic and acidic residues" evidence="16">
    <location>
        <begin position="217"/>
        <end position="226"/>
    </location>
</feature>